<dbReference type="CDD" id="cd16461">
    <property type="entry name" value="RING-H2_EL5-like"/>
    <property type="match status" value="1"/>
</dbReference>
<dbReference type="AlphaFoldDB" id="A0AA88DSM1"/>
<dbReference type="EMBL" id="BTGU01000105">
    <property type="protein sequence ID" value="GMN60992.1"/>
    <property type="molecule type" value="Genomic_DNA"/>
</dbReference>
<evidence type="ECO:0000313" key="5">
    <source>
        <dbReference type="EMBL" id="GMN60992.1"/>
    </source>
</evidence>
<feature type="compositionally biased region" description="Low complexity" evidence="2">
    <location>
        <begin position="67"/>
        <end position="78"/>
    </location>
</feature>
<dbReference type="PANTHER" id="PTHR46719">
    <property type="entry name" value="TRANSCRIPTION FACTOR C2H2 FAMILY-RELATED"/>
    <property type="match status" value="1"/>
</dbReference>
<evidence type="ECO:0000256" key="2">
    <source>
        <dbReference type="SAM" id="MobiDB-lite"/>
    </source>
</evidence>
<keyword evidence="1" id="KW-0479">Metal-binding</keyword>
<keyword evidence="1" id="KW-0862">Zinc</keyword>
<dbReference type="PROSITE" id="PS50089">
    <property type="entry name" value="ZF_RING_2"/>
    <property type="match status" value="1"/>
</dbReference>
<protein>
    <recommendedName>
        <fullName evidence="4">RING-type domain-containing protein</fullName>
    </recommendedName>
</protein>
<dbReference type="SMART" id="SM00184">
    <property type="entry name" value="RING"/>
    <property type="match status" value="1"/>
</dbReference>
<dbReference type="Gene3D" id="3.30.40.10">
    <property type="entry name" value="Zinc/RING finger domain, C3HC4 (zinc finger)"/>
    <property type="match status" value="1"/>
</dbReference>
<proteinExistence type="predicted"/>
<keyword evidence="6" id="KW-1185">Reference proteome</keyword>
<dbReference type="InterPro" id="IPR013083">
    <property type="entry name" value="Znf_RING/FYVE/PHD"/>
</dbReference>
<keyword evidence="3" id="KW-1133">Transmembrane helix</keyword>
<evidence type="ECO:0000256" key="1">
    <source>
        <dbReference type="PROSITE-ProRule" id="PRU00175"/>
    </source>
</evidence>
<name>A0AA88DSM1_FICCA</name>
<keyword evidence="3" id="KW-0812">Transmembrane</keyword>
<dbReference type="GO" id="GO:0008270">
    <property type="term" value="F:zinc ion binding"/>
    <property type="evidence" value="ECO:0007669"/>
    <property type="project" value="UniProtKB-KW"/>
</dbReference>
<accession>A0AA88DSM1</accession>
<reference evidence="5" key="1">
    <citation type="submission" date="2023-07" db="EMBL/GenBank/DDBJ databases">
        <title>draft genome sequence of fig (Ficus carica).</title>
        <authorList>
            <person name="Takahashi T."/>
            <person name="Nishimura K."/>
        </authorList>
    </citation>
    <scope>NUCLEOTIDE SEQUENCE</scope>
</reference>
<sequence length="184" mass="19772">MSFTNYSRGTTGIVLIAIPISLAALFLLVTLAVASYCSARVRARAVLRSDNIRPHHGSDSISTAPIADAGAGSAAGDQDSGSVTMIELGLNDATLRSFPKLLYSVDHGKLLNDEDESSSSTEICCSICLADFEEGDVLRLLPDCGHIFHQKCVDTWLQLKPTCPNCRTSPIPTPIATPWLRLLR</sequence>
<evidence type="ECO:0000313" key="6">
    <source>
        <dbReference type="Proteomes" id="UP001187192"/>
    </source>
</evidence>
<dbReference type="SUPFAM" id="SSF57850">
    <property type="entry name" value="RING/U-box"/>
    <property type="match status" value="1"/>
</dbReference>
<keyword evidence="3" id="KW-0472">Membrane</keyword>
<evidence type="ECO:0000259" key="4">
    <source>
        <dbReference type="PROSITE" id="PS50089"/>
    </source>
</evidence>
<comment type="caution">
    <text evidence="5">The sequence shown here is derived from an EMBL/GenBank/DDBJ whole genome shotgun (WGS) entry which is preliminary data.</text>
</comment>
<organism evidence="5 6">
    <name type="scientific">Ficus carica</name>
    <name type="common">Common fig</name>
    <dbReference type="NCBI Taxonomy" id="3494"/>
    <lineage>
        <taxon>Eukaryota</taxon>
        <taxon>Viridiplantae</taxon>
        <taxon>Streptophyta</taxon>
        <taxon>Embryophyta</taxon>
        <taxon>Tracheophyta</taxon>
        <taxon>Spermatophyta</taxon>
        <taxon>Magnoliopsida</taxon>
        <taxon>eudicotyledons</taxon>
        <taxon>Gunneridae</taxon>
        <taxon>Pentapetalae</taxon>
        <taxon>rosids</taxon>
        <taxon>fabids</taxon>
        <taxon>Rosales</taxon>
        <taxon>Moraceae</taxon>
        <taxon>Ficeae</taxon>
        <taxon>Ficus</taxon>
    </lineage>
</organism>
<gene>
    <name evidence="5" type="ORF">TIFTF001_030083</name>
</gene>
<dbReference type="Pfam" id="PF13639">
    <property type="entry name" value="zf-RING_2"/>
    <property type="match status" value="1"/>
</dbReference>
<dbReference type="Proteomes" id="UP001187192">
    <property type="component" value="Unassembled WGS sequence"/>
</dbReference>
<dbReference type="InterPro" id="IPR001841">
    <property type="entry name" value="Znf_RING"/>
</dbReference>
<feature type="transmembrane region" description="Helical" evidence="3">
    <location>
        <begin position="12"/>
        <end position="34"/>
    </location>
</feature>
<dbReference type="PANTHER" id="PTHR46719:SF20">
    <property type="entry name" value="RING-H2 FINGER PROTEIN ATL70-LIKE"/>
    <property type="match status" value="1"/>
</dbReference>
<feature type="region of interest" description="Disordered" evidence="2">
    <location>
        <begin position="56"/>
        <end position="78"/>
    </location>
</feature>
<keyword evidence="1" id="KW-0863">Zinc-finger</keyword>
<dbReference type="InterPro" id="IPR045899">
    <property type="entry name" value="ATL71-like"/>
</dbReference>
<feature type="domain" description="RING-type" evidence="4">
    <location>
        <begin position="125"/>
        <end position="167"/>
    </location>
</feature>
<evidence type="ECO:0000256" key="3">
    <source>
        <dbReference type="SAM" id="Phobius"/>
    </source>
</evidence>